<protein>
    <submittedName>
        <fullName evidence="3">Penicillin-binding protein</fullName>
    </submittedName>
</protein>
<gene>
    <name evidence="3" type="ORF">UX85_C0004G0140</name>
</gene>
<sequence length="323" mass="35778">MADKMEERIEGQEPLIKRKRSRKTIGEEGGRKQTAIVFLVTLVLGFIFYLPKELGGWWQKLTAPEVITIEKPVGDAEDVSSVVGFKVKINDRFGVWVEELSGSKGSWGLDETNQFTAASVIKLPILVAYYEAVDEGRLDPETLYTLVEADRLEYGTGSLQHQPAGTRYSYREIAELTANQSDNMGAELLIKFLGGYAAVQRTVNSWGLSETDLRENLTTPQEMGDLLTRLYRGELISEESRDELFANLTNTLVEDRIPAGVPTGVKVVHKYGSEAGVVNDCGIVYADTPYVICVLSQKVNAGEAEAVLPKISRVVWEWRAAAP</sequence>
<keyword evidence="1" id="KW-0472">Membrane</keyword>
<proteinExistence type="predicted"/>
<organism evidence="3 4">
    <name type="scientific">Candidatus Beckwithbacteria bacterium GW2011_GWB1_47_15</name>
    <dbReference type="NCBI Taxonomy" id="1618371"/>
    <lineage>
        <taxon>Bacteria</taxon>
        <taxon>Candidatus Beckwithiibacteriota</taxon>
    </lineage>
</organism>
<keyword evidence="1" id="KW-0812">Transmembrane</keyword>
<dbReference type="InterPro" id="IPR000871">
    <property type="entry name" value="Beta-lactam_class-A"/>
</dbReference>
<dbReference type="InterPro" id="IPR045155">
    <property type="entry name" value="Beta-lactam_cat"/>
</dbReference>
<comment type="caution">
    <text evidence="3">The sequence shown here is derived from an EMBL/GenBank/DDBJ whole genome shotgun (WGS) entry which is preliminary data.</text>
</comment>
<reference evidence="3 4" key="1">
    <citation type="journal article" date="2015" name="Nature">
        <title>rRNA introns, odd ribosomes, and small enigmatic genomes across a large radiation of phyla.</title>
        <authorList>
            <person name="Brown C.T."/>
            <person name="Hug L.A."/>
            <person name="Thomas B.C."/>
            <person name="Sharon I."/>
            <person name="Castelle C.J."/>
            <person name="Singh A."/>
            <person name="Wilkins M.J."/>
            <person name="Williams K.H."/>
            <person name="Banfield J.F."/>
        </authorList>
    </citation>
    <scope>NUCLEOTIDE SEQUENCE [LARGE SCALE GENOMIC DNA]</scope>
</reference>
<feature type="transmembrane region" description="Helical" evidence="1">
    <location>
        <begin position="33"/>
        <end position="50"/>
    </location>
</feature>
<keyword evidence="1" id="KW-1133">Transmembrane helix</keyword>
<dbReference type="GO" id="GO:0030655">
    <property type="term" value="P:beta-lactam antibiotic catabolic process"/>
    <property type="evidence" value="ECO:0007669"/>
    <property type="project" value="InterPro"/>
</dbReference>
<evidence type="ECO:0000256" key="1">
    <source>
        <dbReference type="SAM" id="Phobius"/>
    </source>
</evidence>
<dbReference type="InterPro" id="IPR012338">
    <property type="entry name" value="Beta-lactam/transpept-like"/>
</dbReference>
<dbReference type="PANTHER" id="PTHR35333">
    <property type="entry name" value="BETA-LACTAMASE"/>
    <property type="match status" value="1"/>
</dbReference>
<dbReference type="Pfam" id="PF13354">
    <property type="entry name" value="Beta-lactamase2"/>
    <property type="match status" value="1"/>
</dbReference>
<evidence type="ECO:0000313" key="3">
    <source>
        <dbReference type="EMBL" id="KKU61218.1"/>
    </source>
</evidence>
<feature type="domain" description="Beta-lactamase class A catalytic" evidence="2">
    <location>
        <begin position="94"/>
        <end position="295"/>
    </location>
</feature>
<evidence type="ECO:0000313" key="4">
    <source>
        <dbReference type="Proteomes" id="UP000033860"/>
    </source>
</evidence>
<dbReference type="Gene3D" id="3.40.710.10">
    <property type="entry name" value="DD-peptidase/beta-lactamase superfamily"/>
    <property type="match status" value="1"/>
</dbReference>
<dbReference type="GO" id="GO:0046677">
    <property type="term" value="P:response to antibiotic"/>
    <property type="evidence" value="ECO:0007669"/>
    <property type="project" value="InterPro"/>
</dbReference>
<evidence type="ECO:0000259" key="2">
    <source>
        <dbReference type="Pfam" id="PF13354"/>
    </source>
</evidence>
<dbReference type="GO" id="GO:0008800">
    <property type="term" value="F:beta-lactamase activity"/>
    <property type="evidence" value="ECO:0007669"/>
    <property type="project" value="InterPro"/>
</dbReference>
<dbReference type="Proteomes" id="UP000033860">
    <property type="component" value="Unassembled WGS sequence"/>
</dbReference>
<dbReference type="AlphaFoldDB" id="A0A0G1U4I8"/>
<dbReference type="EMBL" id="LCNT01000004">
    <property type="protein sequence ID" value="KKU61218.1"/>
    <property type="molecule type" value="Genomic_DNA"/>
</dbReference>
<dbReference type="SUPFAM" id="SSF56601">
    <property type="entry name" value="beta-lactamase/transpeptidase-like"/>
    <property type="match status" value="1"/>
</dbReference>
<accession>A0A0G1U4I8</accession>
<dbReference type="PANTHER" id="PTHR35333:SF3">
    <property type="entry name" value="BETA-LACTAMASE-TYPE TRANSPEPTIDASE FOLD CONTAINING PROTEIN"/>
    <property type="match status" value="1"/>
</dbReference>
<name>A0A0G1U4I8_9BACT</name>